<accession>A0A433RWX1</accession>
<protein>
    <submittedName>
        <fullName evidence="2">Uncharacterized protein</fullName>
    </submittedName>
</protein>
<feature type="transmembrane region" description="Helical" evidence="1">
    <location>
        <begin position="230"/>
        <end position="256"/>
    </location>
</feature>
<evidence type="ECO:0000313" key="2">
    <source>
        <dbReference type="EMBL" id="RUS57773.1"/>
    </source>
</evidence>
<feature type="transmembrane region" description="Helical" evidence="1">
    <location>
        <begin position="6"/>
        <end position="29"/>
    </location>
</feature>
<dbReference type="EMBL" id="JTFC01000012">
    <property type="protein sequence ID" value="RUS57773.1"/>
    <property type="molecule type" value="Genomic_DNA"/>
</dbReference>
<keyword evidence="3" id="KW-1185">Reference proteome</keyword>
<evidence type="ECO:0000313" key="3">
    <source>
        <dbReference type="Proteomes" id="UP000288623"/>
    </source>
</evidence>
<dbReference type="RefSeq" id="WP_126989714.1">
    <property type="nucleotide sequence ID" value="NZ_JTFC01000012.1"/>
</dbReference>
<sequence length="270" mass="30762">MEGIISIITITASQLFQLLGVIFFFGFLLKWLGEQSLAHYTYGSKLFNFMSFIGTPVHEFGHFIMCKIFRYQVEEVIWYQKPNNSGTLGYVNFSYNPGSMYQRIGKFFVGVGPLFSGPVAIFLLLYFLLPDAYHAISTHIGMISTTWSLHTFEQILQLSWTFLVALFNVHNALSWQFYVFIVLACSIAVHIRLSKPDLESATSGIVAITVLLLLLNIVSQFFHLSLSNHILIYVAHFNAFYISIMIVITVISLLFFMTSIIWGTMKNRTA</sequence>
<feature type="transmembrane region" description="Helical" evidence="1">
    <location>
        <begin position="107"/>
        <end position="129"/>
    </location>
</feature>
<dbReference type="OrthoDB" id="258743at2"/>
<proteinExistence type="predicted"/>
<feature type="transmembrane region" description="Helical" evidence="1">
    <location>
        <begin position="175"/>
        <end position="193"/>
    </location>
</feature>
<keyword evidence="1" id="KW-0472">Membrane</keyword>
<gene>
    <name evidence="2" type="ORF">QI30_04245</name>
</gene>
<evidence type="ECO:0000256" key="1">
    <source>
        <dbReference type="SAM" id="Phobius"/>
    </source>
</evidence>
<dbReference type="Proteomes" id="UP000288623">
    <property type="component" value="Unassembled WGS sequence"/>
</dbReference>
<feature type="transmembrane region" description="Helical" evidence="1">
    <location>
        <begin position="205"/>
        <end position="224"/>
    </location>
</feature>
<keyword evidence="1" id="KW-1133">Transmembrane helix</keyword>
<dbReference type="AlphaFoldDB" id="A0A433RWX1"/>
<comment type="caution">
    <text evidence="2">The sequence shown here is derived from an EMBL/GenBank/DDBJ whole genome shotgun (WGS) entry which is preliminary data.</text>
</comment>
<reference evidence="2 3" key="1">
    <citation type="submission" date="2014-11" db="EMBL/GenBank/DDBJ databases">
        <title>Genome sequence and analysis of novel Kurthia sp.</title>
        <authorList>
            <person name="Lawson J.N."/>
            <person name="Gonzalez J.E."/>
            <person name="Rinauldi L."/>
            <person name="Xuan Z."/>
            <person name="Firman A."/>
            <person name="Shaddox L."/>
            <person name="Trudeau A."/>
            <person name="Shah S."/>
            <person name="Reiman D."/>
        </authorList>
    </citation>
    <scope>NUCLEOTIDE SEQUENCE [LARGE SCALE GENOMIC DNA]</scope>
    <source>
        <strain evidence="2 3">3B1D</strain>
    </source>
</reference>
<name>A0A433RWX1_9BACL</name>
<keyword evidence="1" id="KW-0812">Transmembrane</keyword>
<organism evidence="2 3">
    <name type="scientific">Candidatus Kurthia intestinigallinarum</name>
    <dbReference type="NCBI Taxonomy" id="1562256"/>
    <lineage>
        <taxon>Bacteria</taxon>
        <taxon>Bacillati</taxon>
        <taxon>Bacillota</taxon>
        <taxon>Bacilli</taxon>
        <taxon>Bacillales</taxon>
        <taxon>Caryophanaceae</taxon>
        <taxon>Kurthia</taxon>
    </lineage>
</organism>